<organism evidence="6 7">
    <name type="scientific">Burkholderia multivorans</name>
    <dbReference type="NCBI Taxonomy" id="87883"/>
    <lineage>
        <taxon>Bacteria</taxon>
        <taxon>Pseudomonadati</taxon>
        <taxon>Pseudomonadota</taxon>
        <taxon>Betaproteobacteria</taxon>
        <taxon>Burkholderiales</taxon>
        <taxon>Burkholderiaceae</taxon>
        <taxon>Burkholderia</taxon>
        <taxon>Burkholderia cepacia complex</taxon>
    </lineage>
</organism>
<evidence type="ECO:0000313" key="6">
    <source>
        <dbReference type="EMBL" id="PRF22348.1"/>
    </source>
</evidence>
<dbReference type="EMBL" id="PVFZ01000043">
    <property type="protein sequence ID" value="PRF22348.1"/>
    <property type="molecule type" value="Genomic_DNA"/>
</dbReference>
<sequence length="224" mass="25528">MDQERSVADFVFEEISRRVVAGEYRPGQRLVEADLTRDLGVSRSSVREALRRLEHNSFIRLEPNRGATVAAPNRAEIEAMFRVREVIAGLGARAAAERIDLPGNREKIAALLEQVTAQEHANRVDNHRTENGVFHRTINTMSGIDAVGQLMDQFNFPILHAIYFRDLRHDHWRLNLVDHMDIGRAILHGDGYAAEHFARKHMQRMVPIAIEICEQLAIGPKRRS</sequence>
<evidence type="ECO:0000256" key="3">
    <source>
        <dbReference type="ARBA" id="ARBA00023163"/>
    </source>
</evidence>
<dbReference type="Proteomes" id="UP000237686">
    <property type="component" value="Unassembled WGS sequence"/>
</dbReference>
<keyword evidence="2" id="KW-0238">DNA-binding</keyword>
<dbReference type="SMART" id="SM00895">
    <property type="entry name" value="FCD"/>
    <property type="match status" value="1"/>
</dbReference>
<proteinExistence type="predicted"/>
<dbReference type="Pfam" id="PF00392">
    <property type="entry name" value="GntR"/>
    <property type="match status" value="1"/>
</dbReference>
<protein>
    <submittedName>
        <fullName evidence="6">GntR family transcriptional regulator</fullName>
    </submittedName>
</protein>
<keyword evidence="1" id="KW-0805">Transcription regulation</keyword>
<reference evidence="6 7" key="1">
    <citation type="submission" date="2018-03" db="EMBL/GenBank/DDBJ databases">
        <authorList>
            <person name="Nguyen K."/>
            <person name="Fouts D."/>
            <person name="Sutton G."/>
        </authorList>
    </citation>
    <scope>NUCLEOTIDE SEQUENCE [LARGE SCALE GENOMIC DNA]</scope>
    <source>
        <strain evidence="6 7">AU17135</strain>
    </source>
</reference>
<evidence type="ECO:0000313" key="7">
    <source>
        <dbReference type="Proteomes" id="UP000237686"/>
    </source>
</evidence>
<reference evidence="5" key="2">
    <citation type="submission" date="2021-06" db="EMBL/GenBank/DDBJ databases">
        <title>A collection of bacterial strains from the Burkholderia cepacia Research Laboratory and Repository.</title>
        <authorList>
            <person name="Lipuma J."/>
            <person name="Spilker T."/>
        </authorList>
    </citation>
    <scope>NUCLEOTIDE SEQUENCE</scope>
    <source>
        <strain evidence="5">AU37435</strain>
    </source>
</reference>
<dbReference type="PROSITE" id="PS50949">
    <property type="entry name" value="HTH_GNTR"/>
    <property type="match status" value="1"/>
</dbReference>
<evidence type="ECO:0000256" key="2">
    <source>
        <dbReference type="ARBA" id="ARBA00023125"/>
    </source>
</evidence>
<dbReference type="EMBL" id="JAHPMX010000005">
    <property type="protein sequence ID" value="MBU9357198.1"/>
    <property type="molecule type" value="Genomic_DNA"/>
</dbReference>
<dbReference type="PANTHER" id="PTHR43537:SF24">
    <property type="entry name" value="GLUCONATE OPERON TRANSCRIPTIONAL REPRESSOR"/>
    <property type="match status" value="1"/>
</dbReference>
<dbReference type="Proteomes" id="UP001196915">
    <property type="component" value="Unassembled WGS sequence"/>
</dbReference>
<keyword evidence="3" id="KW-0804">Transcription</keyword>
<dbReference type="SMART" id="SM00345">
    <property type="entry name" value="HTH_GNTR"/>
    <property type="match status" value="1"/>
</dbReference>
<dbReference type="InterPro" id="IPR036388">
    <property type="entry name" value="WH-like_DNA-bd_sf"/>
</dbReference>
<dbReference type="Gene3D" id="1.10.10.10">
    <property type="entry name" value="Winged helix-like DNA-binding domain superfamily/Winged helix DNA-binding domain"/>
    <property type="match status" value="1"/>
</dbReference>
<dbReference type="AlphaFoldDB" id="A0A8E2US14"/>
<name>A0A8E2US14_9BURK</name>
<dbReference type="PANTHER" id="PTHR43537">
    <property type="entry name" value="TRANSCRIPTIONAL REGULATOR, GNTR FAMILY"/>
    <property type="match status" value="1"/>
</dbReference>
<dbReference type="SUPFAM" id="SSF46785">
    <property type="entry name" value="Winged helix' DNA-binding domain"/>
    <property type="match status" value="1"/>
</dbReference>
<gene>
    <name evidence="6" type="ORF">C6P98_15630</name>
    <name evidence="5" type="ORF">KTE52_12745</name>
</gene>
<dbReference type="Gene3D" id="1.20.120.530">
    <property type="entry name" value="GntR ligand-binding domain-like"/>
    <property type="match status" value="1"/>
</dbReference>
<dbReference type="SUPFAM" id="SSF48008">
    <property type="entry name" value="GntR ligand-binding domain-like"/>
    <property type="match status" value="1"/>
</dbReference>
<dbReference type="InterPro" id="IPR000524">
    <property type="entry name" value="Tscrpt_reg_HTH_GntR"/>
</dbReference>
<dbReference type="InterPro" id="IPR036390">
    <property type="entry name" value="WH_DNA-bd_sf"/>
</dbReference>
<evidence type="ECO:0000313" key="5">
    <source>
        <dbReference type="EMBL" id="MBU9357198.1"/>
    </source>
</evidence>
<dbReference type="GO" id="GO:0003677">
    <property type="term" value="F:DNA binding"/>
    <property type="evidence" value="ECO:0007669"/>
    <property type="project" value="UniProtKB-KW"/>
</dbReference>
<dbReference type="InterPro" id="IPR011711">
    <property type="entry name" value="GntR_C"/>
</dbReference>
<dbReference type="Pfam" id="PF07729">
    <property type="entry name" value="FCD"/>
    <property type="match status" value="1"/>
</dbReference>
<feature type="domain" description="HTH gntR-type" evidence="4">
    <location>
        <begin position="5"/>
        <end position="72"/>
    </location>
</feature>
<accession>A0A8E2US14</accession>
<evidence type="ECO:0000256" key="1">
    <source>
        <dbReference type="ARBA" id="ARBA00023015"/>
    </source>
</evidence>
<dbReference type="InterPro" id="IPR008920">
    <property type="entry name" value="TF_FadR/GntR_C"/>
</dbReference>
<dbReference type="GO" id="GO:0003700">
    <property type="term" value="F:DNA-binding transcription factor activity"/>
    <property type="evidence" value="ECO:0007669"/>
    <property type="project" value="InterPro"/>
</dbReference>
<evidence type="ECO:0000259" key="4">
    <source>
        <dbReference type="PROSITE" id="PS50949"/>
    </source>
</evidence>
<comment type="caution">
    <text evidence="6">The sequence shown here is derived from an EMBL/GenBank/DDBJ whole genome shotgun (WGS) entry which is preliminary data.</text>
</comment>
<dbReference type="CDD" id="cd07377">
    <property type="entry name" value="WHTH_GntR"/>
    <property type="match status" value="1"/>
</dbReference>